<keyword evidence="3" id="KW-0223">Dioxygenase</keyword>
<evidence type="ECO:0000256" key="1">
    <source>
        <dbReference type="ARBA" id="ARBA00021175"/>
    </source>
</evidence>
<evidence type="ECO:0000313" key="8">
    <source>
        <dbReference type="Proteomes" id="UP000078343"/>
    </source>
</evidence>
<feature type="region of interest" description="Disordered" evidence="5">
    <location>
        <begin position="161"/>
        <end position="180"/>
    </location>
</feature>
<evidence type="ECO:0000259" key="6">
    <source>
        <dbReference type="PROSITE" id="PS51393"/>
    </source>
</evidence>
<dbReference type="GO" id="GO:0034440">
    <property type="term" value="P:lipid oxidation"/>
    <property type="evidence" value="ECO:0007669"/>
    <property type="project" value="InterPro"/>
</dbReference>
<dbReference type="OrthoDB" id="407298at2759"/>
<keyword evidence="2" id="KW-0479">Metal-binding</keyword>
<keyword evidence="8" id="KW-1185">Reference proteome</keyword>
<dbReference type="InterPro" id="IPR013819">
    <property type="entry name" value="LipOase_C"/>
</dbReference>
<evidence type="ECO:0000313" key="7">
    <source>
        <dbReference type="EMBL" id="OAP64451.1"/>
    </source>
</evidence>
<dbReference type="PANTHER" id="PTHR11771">
    <property type="entry name" value="LIPOXYGENASE"/>
    <property type="match status" value="1"/>
</dbReference>
<feature type="region of interest" description="Disordered" evidence="5">
    <location>
        <begin position="1"/>
        <end position="68"/>
    </location>
</feature>
<dbReference type="SUPFAM" id="SSF48484">
    <property type="entry name" value="Lipoxigenase"/>
    <property type="match status" value="1"/>
</dbReference>
<feature type="compositionally biased region" description="Polar residues" evidence="5">
    <location>
        <begin position="1"/>
        <end position="39"/>
    </location>
</feature>
<dbReference type="PROSITE" id="PS51393">
    <property type="entry name" value="LIPOXYGENASE_3"/>
    <property type="match status" value="1"/>
</dbReference>
<keyword evidence="4" id="KW-0560">Oxidoreductase</keyword>
<dbReference type="Gene3D" id="1.20.245.10">
    <property type="entry name" value="Lipoxygenase-1, Domain 5"/>
    <property type="match status" value="1"/>
</dbReference>
<dbReference type="GO" id="GO:0046872">
    <property type="term" value="F:metal ion binding"/>
    <property type="evidence" value="ECO:0007669"/>
    <property type="project" value="UniProtKB-KW"/>
</dbReference>
<dbReference type="STRING" id="1367422.A0A178ZYR0"/>
<name>A0A178ZYR0_9EURO</name>
<feature type="domain" description="Lipoxygenase" evidence="6">
    <location>
        <begin position="394"/>
        <end position="788"/>
    </location>
</feature>
<feature type="region of interest" description="Disordered" evidence="5">
    <location>
        <begin position="100"/>
        <end position="122"/>
    </location>
</feature>
<dbReference type="AlphaFoldDB" id="A0A178ZYR0"/>
<dbReference type="GO" id="GO:0043651">
    <property type="term" value="P:linoleic acid metabolic process"/>
    <property type="evidence" value="ECO:0007669"/>
    <property type="project" value="UniProtKB-ARBA"/>
</dbReference>
<dbReference type="InterPro" id="IPR000907">
    <property type="entry name" value="LipOase"/>
</dbReference>
<evidence type="ECO:0000256" key="3">
    <source>
        <dbReference type="ARBA" id="ARBA00022964"/>
    </source>
</evidence>
<sequence length="788" mass="87901">MDQSLVQPQLRLDSSNTNASPPESVASLTSLNSRVGLSTSALPPRPSRSCLSLSRARTEPHQRYRPPFTCTPEAFKDLVRRGIQGIKHIFQSLSCVSKKKKKKKTNMSSDPAPPTMAITQTPPVESITNIPLKHGWDEGAFTSELLKQSIVPRDISAADTDRKITPPTAVGKPPPLQEGTYRGTKLALTQMMKRIETRFESFFDVAGFETSVPLGLAVNPKDLYTFQKSGSDNYPPHLDVIPKVDQVDLLKIFDFMRLLDTGTLVGTLIPDKILDFIHDHPEGPTVDAIEARNNKLHQDKEDIFDEENIGNRSDWWTDAVFAEQQFVGTNPTTIQQASAEWVKAFTDAAQSNSEMHSLLSSGSPESFYVQDCSYFRTAVGADQQADMISNDGMRRLCASVTLFQLTDAGVLHPLAIAVDYKGSLANSVVIFNKRSTPSGTEFKEDWPWRYAKTCAQVSDWLRHEVTVHLVNTHLVEEVTIVAAHRAFAPDHAVYRLLQPHWLKTLSVNAAARATLVPNIITKIVGVTDPQLYSFVKDAYKRFDWTGHYVPNDLTTRGFPPSELANNPKFHNYAYARNMILMWQILRKFVSAVLAIDIHSDEQVAKDEQIENWTKEMQSDVGGQLKSFPVIKTLDELVDAVTMCIHIASPQHTAINYLQAYYQTFVISKPSALFSPLPKSLSDLKTYQEKDLVAAYPVNHAREWLLASHVPYLLSYRVAEEQNMLNFALSTAKLASLNGQTALAAAGAQLYADLMDLAAVFDKNSKDMDDQTKPYRVMDPKSTAVSILL</sequence>
<proteinExistence type="predicted"/>
<dbReference type="Proteomes" id="UP000078343">
    <property type="component" value="Unassembled WGS sequence"/>
</dbReference>
<evidence type="ECO:0000256" key="5">
    <source>
        <dbReference type="SAM" id="MobiDB-lite"/>
    </source>
</evidence>
<dbReference type="GO" id="GO:0050584">
    <property type="term" value="F:linoleate 11-lipoxygenase activity"/>
    <property type="evidence" value="ECO:0007669"/>
    <property type="project" value="UniProtKB-ARBA"/>
</dbReference>
<dbReference type="InterPro" id="IPR036226">
    <property type="entry name" value="LipOase_C_sf"/>
</dbReference>
<protein>
    <recommendedName>
        <fullName evidence="1">Manganese lipoxygenase</fullName>
    </recommendedName>
</protein>
<accession>A0A178ZYR0</accession>
<organism evidence="7 8">
    <name type="scientific">Fonsecaea erecta</name>
    <dbReference type="NCBI Taxonomy" id="1367422"/>
    <lineage>
        <taxon>Eukaryota</taxon>
        <taxon>Fungi</taxon>
        <taxon>Dikarya</taxon>
        <taxon>Ascomycota</taxon>
        <taxon>Pezizomycotina</taxon>
        <taxon>Eurotiomycetes</taxon>
        <taxon>Chaetothyriomycetidae</taxon>
        <taxon>Chaetothyriales</taxon>
        <taxon>Herpotrichiellaceae</taxon>
        <taxon>Fonsecaea</taxon>
    </lineage>
</organism>
<evidence type="ECO:0000256" key="4">
    <source>
        <dbReference type="ARBA" id="ARBA00023002"/>
    </source>
</evidence>
<gene>
    <name evidence="7" type="ORF">AYL99_00423</name>
</gene>
<dbReference type="GeneID" id="30004593"/>
<dbReference type="EMBL" id="LVYI01000001">
    <property type="protein sequence ID" value="OAP64451.1"/>
    <property type="molecule type" value="Genomic_DNA"/>
</dbReference>
<dbReference type="RefSeq" id="XP_018697818.1">
    <property type="nucleotide sequence ID" value="XM_018831939.1"/>
</dbReference>
<evidence type="ECO:0000256" key="2">
    <source>
        <dbReference type="ARBA" id="ARBA00022723"/>
    </source>
</evidence>
<reference evidence="7 8" key="1">
    <citation type="submission" date="2016-04" db="EMBL/GenBank/DDBJ databases">
        <title>Draft genome of Fonsecaea erecta CBS 125763.</title>
        <authorList>
            <person name="Weiss V.A."/>
            <person name="Vicente V.A."/>
            <person name="Raittz R.T."/>
            <person name="Moreno L.F."/>
            <person name="De Souza E.M."/>
            <person name="Pedrosa F.O."/>
            <person name="Steffens M.B."/>
            <person name="Faoro H."/>
            <person name="Tadra-Sfeir M.Z."/>
            <person name="Najafzadeh M.J."/>
            <person name="Felipe M.S."/>
            <person name="Teixeira M."/>
            <person name="Sun J."/>
            <person name="Xi L."/>
            <person name="Gomes R."/>
            <person name="De Azevedo C.M."/>
            <person name="Salgado C.G."/>
            <person name="Da Silva M.B."/>
            <person name="Nascimento M.F."/>
            <person name="Queiroz-Telles F."/>
            <person name="Attili D.S."/>
            <person name="Gorbushina A."/>
        </authorList>
    </citation>
    <scope>NUCLEOTIDE SEQUENCE [LARGE SCALE GENOMIC DNA]</scope>
    <source>
        <strain evidence="7 8">CBS 125763</strain>
    </source>
</reference>
<comment type="caution">
    <text evidence="7">The sequence shown here is derived from an EMBL/GenBank/DDBJ whole genome shotgun (WGS) entry which is preliminary data.</text>
</comment>
<dbReference type="Gene3D" id="3.10.450.60">
    <property type="match status" value="1"/>
</dbReference>
<dbReference type="Pfam" id="PF00305">
    <property type="entry name" value="Lipoxygenase"/>
    <property type="match status" value="1"/>
</dbReference>